<dbReference type="Proteomes" id="UP001153331">
    <property type="component" value="Unassembled WGS sequence"/>
</dbReference>
<organism evidence="1 2">
    <name type="scientific">Boeremia exigua</name>
    <dbReference type="NCBI Taxonomy" id="749465"/>
    <lineage>
        <taxon>Eukaryota</taxon>
        <taxon>Fungi</taxon>
        <taxon>Dikarya</taxon>
        <taxon>Ascomycota</taxon>
        <taxon>Pezizomycotina</taxon>
        <taxon>Dothideomycetes</taxon>
        <taxon>Pleosporomycetidae</taxon>
        <taxon>Pleosporales</taxon>
        <taxon>Pleosporineae</taxon>
        <taxon>Didymellaceae</taxon>
        <taxon>Boeremia</taxon>
    </lineage>
</organism>
<accession>A0ACC2IVD9</accession>
<reference evidence="1" key="1">
    <citation type="submission" date="2022-11" db="EMBL/GenBank/DDBJ databases">
        <title>Genome Sequence of Boeremia exigua.</title>
        <authorList>
            <person name="Buettner E."/>
        </authorList>
    </citation>
    <scope>NUCLEOTIDE SEQUENCE</scope>
    <source>
        <strain evidence="1">CU02</strain>
    </source>
</reference>
<sequence length="444" mass="48050">MPIKTSRGVAGTNDAFMATSDESAPAINQTVLMSQGYQCQVVDYHDHSSLIHALMGVDTVISTVTGKPQLRLIEAAVQCRVRRFAPAEFEGQPGQRVPNSILDRGKGRALARLQQYATYMQSTVFVCGILYERFAVGGLRAYQMGANLANAEGEYIADIRNMTAVAPAYDAANNMSYLCLTSIHDVAKFVVRSLDMPHWPAEMSMCSERISVNALIELIKTCRGRPLHPIEWQNPAGLRYQLSIAEANRYATQQQRIEAHLATAEGRYDFATPGYLNCMARGRSFGFEAPKRPTSSNAPFSGIVTPPNAGEMRLKPTETPCKSDEFCKTSPSDDARTHRFMVDTSLNMVSSQQGYAPTAVDMKANPSTVDEVKSNLPLPEQPPVASDFNSSDARTVNVGSGGQAADISSAGAAGREGKDGLSGLPNDAVTRDQKDHSGLANTTK</sequence>
<evidence type="ECO:0000313" key="1">
    <source>
        <dbReference type="EMBL" id="KAJ8119125.1"/>
    </source>
</evidence>
<dbReference type="EMBL" id="JAPHNI010000001">
    <property type="protein sequence ID" value="KAJ8119125.1"/>
    <property type="molecule type" value="Genomic_DNA"/>
</dbReference>
<comment type="caution">
    <text evidence="1">The sequence shown here is derived from an EMBL/GenBank/DDBJ whole genome shotgun (WGS) entry which is preliminary data.</text>
</comment>
<proteinExistence type="predicted"/>
<evidence type="ECO:0000313" key="2">
    <source>
        <dbReference type="Proteomes" id="UP001153331"/>
    </source>
</evidence>
<gene>
    <name evidence="1" type="ORF">OPT61_g1</name>
</gene>
<protein>
    <submittedName>
        <fullName evidence="1">Uncharacterized protein</fullName>
    </submittedName>
</protein>
<name>A0ACC2IVD9_9PLEO</name>
<keyword evidence="2" id="KW-1185">Reference proteome</keyword>